<reference evidence="2 3" key="1">
    <citation type="submission" date="2018-08" db="EMBL/GenBank/DDBJ databases">
        <title>A genome reference for cultivated species of the human gut microbiota.</title>
        <authorList>
            <person name="Zou Y."/>
            <person name="Xue W."/>
            <person name="Luo G."/>
        </authorList>
    </citation>
    <scope>NUCLEOTIDE SEQUENCE [LARGE SCALE GENOMIC DNA]</scope>
    <source>
        <strain evidence="2 3">OF01-3</strain>
    </source>
</reference>
<dbReference type="OrthoDB" id="1669667at2"/>
<dbReference type="SUPFAM" id="SSF109604">
    <property type="entry name" value="HD-domain/PDEase-like"/>
    <property type="match status" value="1"/>
</dbReference>
<dbReference type="InterPro" id="IPR006675">
    <property type="entry name" value="HDIG_dom"/>
</dbReference>
<dbReference type="RefSeq" id="WP_117521975.1">
    <property type="nucleotide sequence ID" value="NZ_QVEU01000005.1"/>
</dbReference>
<proteinExistence type="predicted"/>
<comment type="caution">
    <text evidence="2">The sequence shown here is derived from an EMBL/GenBank/DDBJ whole genome shotgun (WGS) entry which is preliminary data.</text>
</comment>
<dbReference type="CDD" id="cd00077">
    <property type="entry name" value="HDc"/>
    <property type="match status" value="1"/>
</dbReference>
<dbReference type="NCBIfam" id="TIGR00277">
    <property type="entry name" value="HDIG"/>
    <property type="match status" value="1"/>
</dbReference>
<dbReference type="InterPro" id="IPR006674">
    <property type="entry name" value="HD_domain"/>
</dbReference>
<dbReference type="EMBL" id="QVEU01000005">
    <property type="protein sequence ID" value="RGB75525.1"/>
    <property type="molecule type" value="Genomic_DNA"/>
</dbReference>
<evidence type="ECO:0000259" key="1">
    <source>
        <dbReference type="PROSITE" id="PS51831"/>
    </source>
</evidence>
<dbReference type="AlphaFoldDB" id="A0A3E2TGV8"/>
<dbReference type="Proteomes" id="UP000261011">
    <property type="component" value="Unassembled WGS sequence"/>
</dbReference>
<organism evidence="2 3">
    <name type="scientific">Anaerococcus nagyae</name>
    <dbReference type="NCBI Taxonomy" id="1755241"/>
    <lineage>
        <taxon>Bacteria</taxon>
        <taxon>Bacillati</taxon>
        <taxon>Bacillota</taxon>
        <taxon>Tissierellia</taxon>
        <taxon>Tissierellales</taxon>
        <taxon>Peptoniphilaceae</taxon>
        <taxon>Anaerococcus</taxon>
    </lineage>
</organism>
<dbReference type="PROSITE" id="PS51831">
    <property type="entry name" value="HD"/>
    <property type="match status" value="1"/>
</dbReference>
<sequence length="158" mass="18858">MKNANIILNHPLTQKLYKKLDKLEDKRIYCIHDLSHSLDVARICYILNLENNLNIDKDIIYSTAILHDLGRVYEYENIKDHHIASVDIARKILESTDFKQDDKEKIIDAIKNHRNKNQDDLFNQIFYKADKLSRDCFNCRSQNSCRWSREKMNLKLVY</sequence>
<protein>
    <submittedName>
        <fullName evidence="2">HD domain-containing protein</fullName>
    </submittedName>
</protein>
<dbReference type="Pfam" id="PF01966">
    <property type="entry name" value="HD"/>
    <property type="match status" value="1"/>
</dbReference>
<gene>
    <name evidence="2" type="ORF">DXA39_06890</name>
</gene>
<dbReference type="SMART" id="SM00471">
    <property type="entry name" value="HDc"/>
    <property type="match status" value="1"/>
</dbReference>
<evidence type="ECO:0000313" key="3">
    <source>
        <dbReference type="Proteomes" id="UP000261011"/>
    </source>
</evidence>
<dbReference type="InterPro" id="IPR003607">
    <property type="entry name" value="HD/PDEase_dom"/>
</dbReference>
<feature type="domain" description="HD" evidence="1">
    <location>
        <begin position="33"/>
        <end position="135"/>
    </location>
</feature>
<name>A0A3E2TGV8_9FIRM</name>
<dbReference type="Gene3D" id="1.10.3210.10">
    <property type="entry name" value="Hypothetical protein af1432"/>
    <property type="match status" value="1"/>
</dbReference>
<keyword evidence="3" id="KW-1185">Reference proteome</keyword>
<accession>A0A3E2TGV8</accession>
<evidence type="ECO:0000313" key="2">
    <source>
        <dbReference type="EMBL" id="RGB75525.1"/>
    </source>
</evidence>